<dbReference type="InterPro" id="IPR036754">
    <property type="entry name" value="YbaK/aa-tRNA-synt-asso_dom_sf"/>
</dbReference>
<feature type="domain" description="YbaK/aminoacyl-tRNA synthetase-associated" evidence="5">
    <location>
        <begin position="35"/>
        <end position="145"/>
    </location>
</feature>
<dbReference type="PANTHER" id="PTHR30411:SF0">
    <property type="entry name" value="CYS-TRNA(PRO)_CYS-TRNA(CYS) DEACYLASE YBAK"/>
    <property type="match status" value="1"/>
</dbReference>
<proteinExistence type="inferred from homology"/>
<dbReference type="PANTHER" id="PTHR30411">
    <property type="entry name" value="CYTOPLASMIC PROTEIN"/>
    <property type="match status" value="1"/>
</dbReference>
<dbReference type="InterPro" id="IPR007214">
    <property type="entry name" value="YbaK/aa-tRNA-synth-assoc-dom"/>
</dbReference>
<dbReference type="EC" id="4.2.-.-" evidence="4"/>
<reference evidence="6 7" key="1">
    <citation type="submission" date="2021-03" db="EMBL/GenBank/DDBJ databases">
        <title>Enterococcal diversity collection.</title>
        <authorList>
            <person name="Gilmore M.S."/>
            <person name="Schwartzman J."/>
            <person name="Van Tyne D."/>
            <person name="Martin M."/>
            <person name="Earl A.M."/>
            <person name="Manson A.L."/>
            <person name="Straub T."/>
            <person name="Salamzade R."/>
            <person name="Saavedra J."/>
            <person name="Lebreton F."/>
            <person name="Prichula J."/>
            <person name="Schaufler K."/>
            <person name="Gaca A."/>
            <person name="Sgardioli B."/>
            <person name="Wagenaar J."/>
            <person name="Strong T."/>
        </authorList>
    </citation>
    <scope>NUCLEOTIDE SEQUENCE [LARGE SCALE GENOMIC DNA]</scope>
    <source>
        <strain evidence="6 7">669A</strain>
    </source>
</reference>
<evidence type="ECO:0000256" key="2">
    <source>
        <dbReference type="ARBA" id="ARBA00022917"/>
    </source>
</evidence>
<evidence type="ECO:0000256" key="3">
    <source>
        <dbReference type="ARBA" id="ARBA00023239"/>
    </source>
</evidence>
<dbReference type="InterPro" id="IPR004369">
    <property type="entry name" value="Prolyl-tRNA_editing_YbaK/EbsC"/>
</dbReference>
<dbReference type="PIRSF" id="PIRSF006181">
    <property type="entry name" value="EbsC_YbaK"/>
    <property type="match status" value="1"/>
</dbReference>
<organism evidence="6 7">
    <name type="scientific">Candidatus Enterococcus moelleringii</name>
    <dbReference type="NCBI Taxonomy" id="2815325"/>
    <lineage>
        <taxon>Bacteria</taxon>
        <taxon>Bacillati</taxon>
        <taxon>Bacillota</taxon>
        <taxon>Bacilli</taxon>
        <taxon>Lactobacillales</taxon>
        <taxon>Enterococcaceae</taxon>
        <taxon>Enterococcus</taxon>
    </lineage>
</organism>
<name>A0ABS3L8B6_9ENTE</name>
<dbReference type="EMBL" id="JAFREM010000006">
    <property type="protein sequence ID" value="MBO1305340.1"/>
    <property type="molecule type" value="Genomic_DNA"/>
</dbReference>
<gene>
    <name evidence="6" type="ORF">JZO70_04155</name>
</gene>
<comment type="caution">
    <text evidence="6">The sequence shown here is derived from an EMBL/GenBank/DDBJ whole genome shotgun (WGS) entry which is preliminary data.</text>
</comment>
<keyword evidence="3 4" id="KW-0456">Lyase</keyword>
<keyword evidence="7" id="KW-1185">Reference proteome</keyword>
<evidence type="ECO:0000256" key="1">
    <source>
        <dbReference type="ARBA" id="ARBA00009798"/>
    </source>
</evidence>
<evidence type="ECO:0000313" key="7">
    <source>
        <dbReference type="Proteomes" id="UP000664601"/>
    </source>
</evidence>
<evidence type="ECO:0000259" key="5">
    <source>
        <dbReference type="Pfam" id="PF04073"/>
    </source>
</evidence>
<dbReference type="SUPFAM" id="SSF55826">
    <property type="entry name" value="YbaK/ProRS associated domain"/>
    <property type="match status" value="1"/>
</dbReference>
<dbReference type="Proteomes" id="UP000664601">
    <property type="component" value="Unassembled WGS sequence"/>
</dbReference>
<keyword evidence="2 4" id="KW-0648">Protein biosynthesis</keyword>
<dbReference type="Gene3D" id="3.90.960.10">
    <property type="entry name" value="YbaK/aminoacyl-tRNA synthetase-associated domain"/>
    <property type="match status" value="1"/>
</dbReference>
<comment type="similarity">
    <text evidence="1 4">Belongs to the prolyl-tRNA editing family. YbaK/EbsC subfamily.</text>
</comment>
<evidence type="ECO:0000313" key="6">
    <source>
        <dbReference type="EMBL" id="MBO1305340.1"/>
    </source>
</evidence>
<evidence type="ECO:0000256" key="4">
    <source>
        <dbReference type="PIRNR" id="PIRNR006181"/>
    </source>
</evidence>
<protein>
    <recommendedName>
        <fullName evidence="4">Cys-tRNA(Pro)/Cys-tRNA(Cys) deacylase</fullName>
        <ecNumber evidence="4">4.2.-.-</ecNumber>
    </recommendedName>
</protein>
<dbReference type="RefSeq" id="WP_207672284.1">
    <property type="nucleotide sequence ID" value="NZ_JAFREM010000006.1"/>
</dbReference>
<accession>A0ABS3L8B6</accession>
<dbReference type="Pfam" id="PF04073">
    <property type="entry name" value="tRNA_edit"/>
    <property type="match status" value="1"/>
</dbReference>
<sequence length="156" mass="17214">MANQVEEYLTEKGIAFTVQELPVEREDGTAVLTEEPVDHDKIFKTLVLKGNKTGVVIAVVPLDARLDYKKAAKATGNRKIGLPPMDFVLEHTGYEHGANTPIGIRLNHPDYLIVFDESIHNYDQVIISSGEIGKAVELAASDLLELLHPEIESLLK</sequence>